<evidence type="ECO:0000256" key="10">
    <source>
        <dbReference type="ARBA" id="ARBA00066427"/>
    </source>
</evidence>
<reference evidence="16" key="2">
    <citation type="journal article" date="2021" name="PeerJ">
        <title>Extensive microbial diversity within the chicken gut microbiome revealed by metagenomics and culture.</title>
        <authorList>
            <person name="Gilroy R."/>
            <person name="Ravi A."/>
            <person name="Getino M."/>
            <person name="Pursley I."/>
            <person name="Horton D.L."/>
            <person name="Alikhan N.F."/>
            <person name="Baker D."/>
            <person name="Gharbi K."/>
            <person name="Hall N."/>
            <person name="Watson M."/>
            <person name="Adriaenssens E.M."/>
            <person name="Foster-Nyarko E."/>
            <person name="Jarju S."/>
            <person name="Secka A."/>
            <person name="Antonio M."/>
            <person name="Oren A."/>
            <person name="Chaudhuri R.R."/>
            <person name="La Ragione R."/>
            <person name="Hildebrand F."/>
            <person name="Pallen M.J."/>
        </authorList>
    </citation>
    <scope>NUCLEOTIDE SEQUENCE</scope>
    <source>
        <strain evidence="16">11300</strain>
    </source>
</reference>
<comment type="caution">
    <text evidence="16">The sequence shown here is derived from an EMBL/GenBank/DDBJ whole genome shotgun (WGS) entry which is preliminary data.</text>
</comment>
<dbReference type="NCBIfam" id="TIGR01048">
    <property type="entry name" value="lysA"/>
    <property type="match status" value="1"/>
</dbReference>
<evidence type="ECO:0000313" key="17">
    <source>
        <dbReference type="Proteomes" id="UP000824091"/>
    </source>
</evidence>
<accession>A0A9D1I417</accession>
<keyword evidence="2 12" id="KW-0028">Amino-acid biosynthesis</keyword>
<dbReference type="EC" id="4.1.1.20" evidence="10 12"/>
<evidence type="ECO:0000313" key="16">
    <source>
        <dbReference type="EMBL" id="HIU27599.1"/>
    </source>
</evidence>
<dbReference type="PROSITE" id="PS00879">
    <property type="entry name" value="ODR_DC_2_2"/>
    <property type="match status" value="1"/>
</dbReference>
<keyword evidence="3 12" id="KW-0210">Decarboxylase</keyword>
<comment type="catalytic activity">
    <reaction evidence="7 12 14">
        <text>meso-2,6-diaminopimelate + H(+) = L-lysine + CO2</text>
        <dbReference type="Rhea" id="RHEA:15101"/>
        <dbReference type="ChEBI" id="CHEBI:15378"/>
        <dbReference type="ChEBI" id="CHEBI:16526"/>
        <dbReference type="ChEBI" id="CHEBI:32551"/>
        <dbReference type="ChEBI" id="CHEBI:57791"/>
        <dbReference type="EC" id="4.1.1.20"/>
    </reaction>
</comment>
<dbReference type="InterPro" id="IPR022657">
    <property type="entry name" value="De-COase2_CS"/>
</dbReference>
<evidence type="ECO:0000256" key="12">
    <source>
        <dbReference type="HAMAP-Rule" id="MF_02120"/>
    </source>
</evidence>
<evidence type="ECO:0000256" key="4">
    <source>
        <dbReference type="ARBA" id="ARBA00022898"/>
    </source>
</evidence>
<feature type="binding site" evidence="12">
    <location>
        <position position="287"/>
    </location>
    <ligand>
        <name>substrate</name>
    </ligand>
</feature>
<feature type="binding site" evidence="12">
    <location>
        <position position="243"/>
    </location>
    <ligand>
        <name>pyridoxal 5'-phosphate</name>
        <dbReference type="ChEBI" id="CHEBI:597326"/>
    </ligand>
</feature>
<evidence type="ECO:0000256" key="8">
    <source>
        <dbReference type="ARBA" id="ARBA00060643"/>
    </source>
</evidence>
<name>A0A9D1I417_9FIRM</name>
<dbReference type="GO" id="GO:0008836">
    <property type="term" value="F:diaminopimelate decarboxylase activity"/>
    <property type="evidence" value="ECO:0007669"/>
    <property type="project" value="UniProtKB-UniRule"/>
</dbReference>
<evidence type="ECO:0000256" key="1">
    <source>
        <dbReference type="ARBA" id="ARBA00001933"/>
    </source>
</evidence>
<feature type="domain" description="Orn/DAP/Arg decarboxylase 2 N-terminal" evidence="15">
    <location>
        <begin position="37"/>
        <end position="291"/>
    </location>
</feature>
<dbReference type="FunFam" id="2.40.37.10:FF:000003">
    <property type="entry name" value="Diaminopimelate decarboxylase"/>
    <property type="match status" value="1"/>
</dbReference>
<feature type="active site" description="Proton donor" evidence="13">
    <location>
        <position position="355"/>
    </location>
</feature>
<keyword evidence="6 12" id="KW-0456">Lyase</keyword>
<dbReference type="SUPFAM" id="SSF51419">
    <property type="entry name" value="PLP-binding barrel"/>
    <property type="match status" value="1"/>
</dbReference>
<dbReference type="InterPro" id="IPR009006">
    <property type="entry name" value="Ala_racemase/Decarboxylase_C"/>
</dbReference>
<evidence type="ECO:0000256" key="13">
    <source>
        <dbReference type="PIRSR" id="PIRSR600183-50"/>
    </source>
</evidence>
<evidence type="ECO:0000256" key="5">
    <source>
        <dbReference type="ARBA" id="ARBA00023154"/>
    </source>
</evidence>
<comment type="similarity">
    <text evidence="9 12">Belongs to the Orn/Lys/Arg decarboxylase class-II family. LysA subfamily.</text>
</comment>
<dbReference type="GO" id="GO:0009089">
    <property type="term" value="P:lysine biosynthetic process via diaminopimelate"/>
    <property type="evidence" value="ECO:0007669"/>
    <property type="project" value="UniProtKB-UniRule"/>
</dbReference>
<dbReference type="Pfam" id="PF02784">
    <property type="entry name" value="Orn_Arg_deC_N"/>
    <property type="match status" value="1"/>
</dbReference>
<comment type="pathway">
    <text evidence="8 12 14">Amino-acid biosynthesis; L-lysine biosynthesis via DAP pathway; L-lysine from DL-2,6-diaminopimelate: step 1/1.</text>
</comment>
<evidence type="ECO:0000256" key="6">
    <source>
        <dbReference type="ARBA" id="ARBA00023239"/>
    </source>
</evidence>
<keyword evidence="4 12" id="KW-0663">Pyridoxal phosphate</keyword>
<dbReference type="PANTHER" id="PTHR43727:SF2">
    <property type="entry name" value="GROUP IV DECARBOXYLASE"/>
    <property type="match status" value="1"/>
</dbReference>
<sequence>MTSDIKDGTLYFDGCDTTELAKKYGTPLYVISAKMIKDKFAQLQEEFISKYPKARVAYACKAFCTKEMLRLCAQEGVSIDVVSGGELYTAMAVDFPPERIEFNGNNKLRSELEMAIDYGIGRIIVDGIGELELIEDICREKNKKVNILYRITPGIKADSHDYIITGKKDSKFGMPQDEEELYKEIKKAIDSQYVNFLGLHFHIGSQLFDNDPYVQAVKVALGHVKNIKDRYGYAMQELNLGGGFGARYTDEQTRPYSYYIDPMVKEIRDFCEKEDMQLPALVIEPGRSIVAEAGISLYTVGRIKDIPGVRKYVSVDGGMTDNIRPALYQAQYTGVLANRAGEEKTETVTFCGKCCESGDILIKDIKTAAPKTGDILAIFTTGAYGYSMASNYNKNPKPAVVMTDQGKEKVIVKRQSYEEIIEDEI</sequence>
<reference evidence="16" key="1">
    <citation type="submission" date="2020-10" db="EMBL/GenBank/DDBJ databases">
        <authorList>
            <person name="Gilroy R."/>
        </authorList>
    </citation>
    <scope>NUCLEOTIDE SEQUENCE</scope>
    <source>
        <strain evidence="16">11300</strain>
    </source>
</reference>
<feature type="modified residue" description="N6-(pyridoxal phosphate)lysine" evidence="12 13">
    <location>
        <position position="61"/>
    </location>
</feature>
<dbReference type="InterPro" id="IPR002986">
    <property type="entry name" value="DAP_deCOOHase_LysA"/>
</dbReference>
<dbReference type="InterPro" id="IPR000183">
    <property type="entry name" value="Orn/DAP/Arg_de-COase"/>
</dbReference>
<dbReference type="PANTHER" id="PTHR43727">
    <property type="entry name" value="DIAMINOPIMELATE DECARBOXYLASE"/>
    <property type="match status" value="1"/>
</dbReference>
<dbReference type="PRINTS" id="PR01181">
    <property type="entry name" value="DAPDCRBXLASE"/>
</dbReference>
<protein>
    <recommendedName>
        <fullName evidence="11 12">Diaminopimelate decarboxylase</fullName>
        <shortName evidence="12">DAP decarboxylase</shortName>
        <shortName evidence="12">DAPDC</shortName>
        <ecNumber evidence="10 12">4.1.1.20</ecNumber>
    </recommendedName>
</protein>
<proteinExistence type="inferred from homology"/>
<dbReference type="InterPro" id="IPR022644">
    <property type="entry name" value="De-COase2_N"/>
</dbReference>
<comment type="cofactor">
    <cofactor evidence="1 12 13 14">
        <name>pyridoxal 5'-phosphate</name>
        <dbReference type="ChEBI" id="CHEBI:597326"/>
    </cofactor>
</comment>
<feature type="binding site" evidence="12">
    <location>
        <position position="384"/>
    </location>
    <ligand>
        <name>substrate</name>
    </ligand>
</feature>
<comment type="subunit">
    <text evidence="12">Homodimer.</text>
</comment>
<evidence type="ECO:0000256" key="14">
    <source>
        <dbReference type="RuleBase" id="RU003738"/>
    </source>
</evidence>
<evidence type="ECO:0000256" key="7">
    <source>
        <dbReference type="ARBA" id="ARBA00050464"/>
    </source>
</evidence>
<feature type="binding site" evidence="12">
    <location>
        <position position="356"/>
    </location>
    <ligand>
        <name>substrate</name>
    </ligand>
</feature>
<dbReference type="Gene3D" id="3.20.20.10">
    <property type="entry name" value="Alanine racemase"/>
    <property type="match status" value="1"/>
</dbReference>
<dbReference type="InterPro" id="IPR029066">
    <property type="entry name" value="PLP-binding_barrel"/>
</dbReference>
<evidence type="ECO:0000256" key="2">
    <source>
        <dbReference type="ARBA" id="ARBA00022605"/>
    </source>
</evidence>
<evidence type="ECO:0000259" key="15">
    <source>
        <dbReference type="Pfam" id="PF02784"/>
    </source>
</evidence>
<gene>
    <name evidence="12 16" type="primary">lysA</name>
    <name evidence="16" type="ORF">IAD16_04420</name>
</gene>
<feature type="binding site" evidence="12">
    <location>
        <begin position="284"/>
        <end position="287"/>
    </location>
    <ligand>
        <name>pyridoxal 5'-phosphate</name>
        <dbReference type="ChEBI" id="CHEBI:597326"/>
    </ligand>
</feature>
<feature type="binding site" evidence="12">
    <location>
        <position position="328"/>
    </location>
    <ligand>
        <name>substrate</name>
    </ligand>
</feature>
<dbReference type="FunFam" id="3.20.20.10:FF:000003">
    <property type="entry name" value="Diaminopimelate decarboxylase"/>
    <property type="match status" value="1"/>
</dbReference>
<feature type="binding site" evidence="12">
    <location>
        <position position="324"/>
    </location>
    <ligand>
        <name>substrate</name>
    </ligand>
</feature>
<dbReference type="HAMAP" id="MF_02120">
    <property type="entry name" value="LysA"/>
    <property type="match status" value="1"/>
</dbReference>
<dbReference type="SUPFAM" id="SSF50621">
    <property type="entry name" value="Alanine racemase C-terminal domain-like"/>
    <property type="match status" value="1"/>
</dbReference>
<keyword evidence="5 12" id="KW-0457">Lysine biosynthesis</keyword>
<dbReference type="Proteomes" id="UP000824091">
    <property type="component" value="Unassembled WGS sequence"/>
</dbReference>
<dbReference type="EMBL" id="DVMO01000062">
    <property type="protein sequence ID" value="HIU27599.1"/>
    <property type="molecule type" value="Genomic_DNA"/>
</dbReference>
<dbReference type="Gene3D" id="2.40.37.10">
    <property type="entry name" value="Lyase, Ornithine Decarboxylase, Chain A, domain 1"/>
    <property type="match status" value="1"/>
</dbReference>
<organism evidence="16 17">
    <name type="scientific">Candidatus Fimisoma avicola</name>
    <dbReference type="NCBI Taxonomy" id="2840826"/>
    <lineage>
        <taxon>Bacteria</taxon>
        <taxon>Bacillati</taxon>
        <taxon>Bacillota</taxon>
        <taxon>Clostridia</taxon>
        <taxon>Eubacteriales</taxon>
        <taxon>Candidatus Fimisoma</taxon>
    </lineage>
</organism>
<dbReference type="CDD" id="cd06828">
    <property type="entry name" value="PLPDE_III_DapDC"/>
    <property type="match status" value="1"/>
</dbReference>
<feature type="binding site" evidence="12">
    <location>
        <position position="384"/>
    </location>
    <ligand>
        <name>pyridoxal 5'-phosphate</name>
        <dbReference type="ChEBI" id="CHEBI:597326"/>
    </ligand>
</feature>
<dbReference type="GO" id="GO:0030170">
    <property type="term" value="F:pyridoxal phosphate binding"/>
    <property type="evidence" value="ECO:0007669"/>
    <property type="project" value="UniProtKB-UniRule"/>
</dbReference>
<evidence type="ECO:0000256" key="3">
    <source>
        <dbReference type="ARBA" id="ARBA00022793"/>
    </source>
</evidence>
<evidence type="ECO:0000256" key="11">
    <source>
        <dbReference type="ARBA" id="ARBA00074972"/>
    </source>
</evidence>
<comment type="function">
    <text evidence="12">Specifically catalyzes the decarboxylation of meso-diaminopimelate (meso-DAP) to L-lysine.</text>
</comment>
<dbReference type="AlphaFoldDB" id="A0A9D1I417"/>
<dbReference type="PRINTS" id="PR01179">
    <property type="entry name" value="ODADCRBXLASE"/>
</dbReference>
<evidence type="ECO:0000256" key="9">
    <source>
        <dbReference type="ARBA" id="ARBA00060983"/>
    </source>
</evidence>